<evidence type="ECO:0000256" key="1">
    <source>
        <dbReference type="ARBA" id="ARBA00023450"/>
    </source>
</evidence>
<dbReference type="EMBL" id="JAGIOE010000001">
    <property type="protein sequence ID" value="MBP2373477.1"/>
    <property type="molecule type" value="Genomic_DNA"/>
</dbReference>
<accession>A0ABS4WB96</accession>
<organism evidence="3 4">
    <name type="scientific">Paeniglutamicibacter psychrophenolicus</name>
    <dbReference type="NCBI Taxonomy" id="257454"/>
    <lineage>
        <taxon>Bacteria</taxon>
        <taxon>Bacillati</taxon>
        <taxon>Actinomycetota</taxon>
        <taxon>Actinomycetes</taxon>
        <taxon>Micrococcales</taxon>
        <taxon>Micrococcaceae</taxon>
        <taxon>Paeniglutamicibacter</taxon>
    </lineage>
</organism>
<comment type="caution">
    <text evidence="3">The sequence shown here is derived from an EMBL/GenBank/DDBJ whole genome shotgun (WGS) entry which is preliminary data.</text>
</comment>
<dbReference type="RefSeq" id="WP_209906658.1">
    <property type="nucleotide sequence ID" value="NZ_JAGIOE010000001.1"/>
</dbReference>
<dbReference type="Proteomes" id="UP000766570">
    <property type="component" value="Unassembled WGS sequence"/>
</dbReference>
<keyword evidence="4" id="KW-1185">Reference proteome</keyword>
<feature type="domain" description="HNH nuclease" evidence="2">
    <location>
        <begin position="370"/>
        <end position="420"/>
    </location>
</feature>
<dbReference type="Gene3D" id="1.10.30.50">
    <property type="match status" value="1"/>
</dbReference>
<dbReference type="Pfam" id="PF01844">
    <property type="entry name" value="HNH"/>
    <property type="match status" value="1"/>
</dbReference>
<dbReference type="InterPro" id="IPR003870">
    <property type="entry name" value="DUF222"/>
</dbReference>
<reference evidence="3 4" key="1">
    <citation type="submission" date="2021-03" db="EMBL/GenBank/DDBJ databases">
        <title>Sequencing the genomes of 1000 actinobacteria strains.</title>
        <authorList>
            <person name="Klenk H.-P."/>
        </authorList>
    </citation>
    <scope>NUCLEOTIDE SEQUENCE [LARGE SCALE GENOMIC DNA]</scope>
    <source>
        <strain evidence="3 4">DSM 15454</strain>
    </source>
</reference>
<name>A0ABS4WB96_9MICC</name>
<comment type="similarity">
    <text evidence="1">Belongs to the Rv1128c/1148c/1588c/1702c/1945/3466 family.</text>
</comment>
<gene>
    <name evidence="3" type="ORF">JOF46_001389</name>
</gene>
<evidence type="ECO:0000313" key="4">
    <source>
        <dbReference type="Proteomes" id="UP000766570"/>
    </source>
</evidence>
<dbReference type="SMART" id="SM00507">
    <property type="entry name" value="HNHc"/>
    <property type="match status" value="1"/>
</dbReference>
<dbReference type="InterPro" id="IPR003615">
    <property type="entry name" value="HNH_nuc"/>
</dbReference>
<dbReference type="Pfam" id="PF02720">
    <property type="entry name" value="DUF222"/>
    <property type="match status" value="1"/>
</dbReference>
<evidence type="ECO:0000259" key="2">
    <source>
        <dbReference type="SMART" id="SM00507"/>
    </source>
</evidence>
<proteinExistence type="inferred from homology"/>
<protein>
    <recommendedName>
        <fullName evidence="2">HNH nuclease domain-containing protein</fullName>
    </recommendedName>
</protein>
<dbReference type="InterPro" id="IPR002711">
    <property type="entry name" value="HNH"/>
</dbReference>
<sequence>MATASSSSSNPLHGTAMSTAGQAPTYDALVLAGVDLDAMVAEHVSRTGIDGIRCVASAVNAAPLHEGTHPAIESLGALEALKTATWAKQVAQAVAFEDTVIAERVEAGTRKNNPAWGTRGEVALALHVSPDSGASFMNNSRLLAEDLPSTLRGMRSGLITFEQALVVVSGVRDLRVENRQLIDALLWNGQQSCFEAGTAMLRDRIHCWALALEPKAAADLEDLAIKRRYFDGYQIDDYTVKFGGRLPLEQGLPMLQAIRNAVDKPRSAEDDRSRAQVAADTAFEKITGTKAGDSVPVELLLVMNAENLTEDAQHPVLVPGHGFLSAAKGLELLAGSPENPLDTWLRNLYVAPETGKLVAMESTGRLFTGQLKKFIKVRDQYCRTPFCNGRIQELDHVVQVSRDGKTTEENSSGRCKRCNMTKEAPGWKESPISGAGRHAFEITTPSSHTYISMAPAQINGSGPQWPPKRL</sequence>
<evidence type="ECO:0000313" key="3">
    <source>
        <dbReference type="EMBL" id="MBP2373477.1"/>
    </source>
</evidence>